<evidence type="ECO:0000313" key="2">
    <source>
        <dbReference type="Proteomes" id="UP000554482"/>
    </source>
</evidence>
<name>A0A7J6VGU5_THATH</name>
<proteinExistence type="predicted"/>
<sequence length="79" mass="8660">MSKSLQQVTGRSGWVRASHSIFWNGCGFKAQESPRAVIRRNYGLGNEFYFLRGNQSRPSGCGGRDVCGAFGTAWSILAD</sequence>
<accession>A0A7J6VGU5</accession>
<dbReference type="AlphaFoldDB" id="A0A7J6VGU5"/>
<comment type="caution">
    <text evidence="1">The sequence shown here is derived from an EMBL/GenBank/DDBJ whole genome shotgun (WGS) entry which is preliminary data.</text>
</comment>
<organism evidence="1 2">
    <name type="scientific">Thalictrum thalictroides</name>
    <name type="common">Rue-anemone</name>
    <name type="synonym">Anemone thalictroides</name>
    <dbReference type="NCBI Taxonomy" id="46969"/>
    <lineage>
        <taxon>Eukaryota</taxon>
        <taxon>Viridiplantae</taxon>
        <taxon>Streptophyta</taxon>
        <taxon>Embryophyta</taxon>
        <taxon>Tracheophyta</taxon>
        <taxon>Spermatophyta</taxon>
        <taxon>Magnoliopsida</taxon>
        <taxon>Ranunculales</taxon>
        <taxon>Ranunculaceae</taxon>
        <taxon>Thalictroideae</taxon>
        <taxon>Thalictrum</taxon>
    </lineage>
</organism>
<gene>
    <name evidence="1" type="ORF">FRX31_026074</name>
</gene>
<keyword evidence="2" id="KW-1185">Reference proteome</keyword>
<dbReference type="Proteomes" id="UP000554482">
    <property type="component" value="Unassembled WGS sequence"/>
</dbReference>
<dbReference type="EMBL" id="JABWDY010032227">
    <property type="protein sequence ID" value="KAF5184336.1"/>
    <property type="molecule type" value="Genomic_DNA"/>
</dbReference>
<reference evidence="1 2" key="1">
    <citation type="submission" date="2020-06" db="EMBL/GenBank/DDBJ databases">
        <title>Transcriptomic and genomic resources for Thalictrum thalictroides and T. hernandezii: Facilitating candidate gene discovery in an emerging model plant lineage.</title>
        <authorList>
            <person name="Arias T."/>
            <person name="Riano-Pachon D.M."/>
            <person name="Di Stilio V.S."/>
        </authorList>
    </citation>
    <scope>NUCLEOTIDE SEQUENCE [LARGE SCALE GENOMIC DNA]</scope>
    <source>
        <strain evidence="2">cv. WT478/WT964</strain>
        <tissue evidence="1">Leaves</tissue>
    </source>
</reference>
<protein>
    <submittedName>
        <fullName evidence="1">Uncharacterized protein</fullName>
    </submittedName>
</protein>
<evidence type="ECO:0000313" key="1">
    <source>
        <dbReference type="EMBL" id="KAF5184336.1"/>
    </source>
</evidence>